<proteinExistence type="predicted"/>
<reference evidence="2" key="1">
    <citation type="submission" date="2024-03" db="EMBL/GenBank/DDBJ databases">
        <authorList>
            <person name="Lin W."/>
            <person name="Li D."/>
            <person name="Tong Y."/>
        </authorList>
    </citation>
    <scope>NUCLEOTIDE SEQUENCE</scope>
</reference>
<evidence type="ECO:0000313" key="2">
    <source>
        <dbReference type="EMBL" id="XAI95478.1"/>
    </source>
</evidence>
<protein>
    <submittedName>
        <fullName evidence="2">Uncharacterized protein</fullName>
    </submittedName>
</protein>
<accession>A0AAX4QH81</accession>
<keyword evidence="1" id="KW-0175">Coiled coil</keyword>
<name>A0AAX4QH81_9CAUD</name>
<dbReference type="EMBL" id="PP438412">
    <property type="protein sequence ID" value="XAI95478.1"/>
    <property type="molecule type" value="Genomic_DNA"/>
</dbReference>
<evidence type="ECO:0000256" key="1">
    <source>
        <dbReference type="SAM" id="Coils"/>
    </source>
</evidence>
<dbReference type="Proteomes" id="UP001459105">
    <property type="component" value="Segment"/>
</dbReference>
<organism evidence="2 3">
    <name type="scientific">Microcystis phage Mvi-JY20</name>
    <dbReference type="NCBI Taxonomy" id="3128146"/>
    <lineage>
        <taxon>Viruses</taxon>
        <taxon>Duplodnaviria</taxon>
        <taxon>Heunggongvirae</taxon>
        <taxon>Uroviricota</taxon>
        <taxon>Caudoviricetes</taxon>
    </lineage>
</organism>
<evidence type="ECO:0000313" key="3">
    <source>
        <dbReference type="Proteomes" id="UP001459105"/>
    </source>
</evidence>
<sequence length="108" mass="12358">MNQLTGGNQPAPLDIREANALLQDKVKAQENEINELKAQNEYLTAALDQMLGQFEERHVWVPTDNKPYLHFEWEGYGIDGHYCADAPELTRYLCERNGWPNPLEGGEK</sequence>
<feature type="coiled-coil region" evidence="1">
    <location>
        <begin position="19"/>
        <end position="53"/>
    </location>
</feature>